<organism evidence="1 2">
    <name type="scientific">Bifidobacterium italicum</name>
    <dbReference type="NCBI Taxonomy" id="1960968"/>
    <lineage>
        <taxon>Bacteria</taxon>
        <taxon>Bacillati</taxon>
        <taxon>Actinomycetota</taxon>
        <taxon>Actinomycetes</taxon>
        <taxon>Bifidobacteriales</taxon>
        <taxon>Bifidobacteriaceae</taxon>
        <taxon>Bifidobacterium</taxon>
    </lineage>
</organism>
<dbReference type="EMBL" id="MVOG01000004">
    <property type="protein sequence ID" value="PAU70025.1"/>
    <property type="molecule type" value="Genomic_DNA"/>
</dbReference>
<evidence type="ECO:0000313" key="2">
    <source>
        <dbReference type="Proteomes" id="UP000217986"/>
    </source>
</evidence>
<keyword evidence="2" id="KW-1185">Reference proteome</keyword>
<protein>
    <submittedName>
        <fullName evidence="1">MFS transporter</fullName>
    </submittedName>
</protein>
<name>A0A2A2EM59_9BIFI</name>
<comment type="caution">
    <text evidence="1">The sequence shown here is derived from an EMBL/GenBank/DDBJ whole genome shotgun (WGS) entry which is preliminary data.</text>
</comment>
<dbReference type="AlphaFoldDB" id="A0A2A2EM59"/>
<accession>A0A2A2EM59</accession>
<sequence length="89" mass="9385">MAAWFKGSGRFISDKARGAARWLGQAKSHWLKGKAWSVAKQAGRGAKIVAKKIGPGGLALCAIGAGWAWYRSDAKGWVRVGDAVSGCLL</sequence>
<reference evidence="1 2" key="1">
    <citation type="journal article" date="2017" name="ISME J.">
        <title>Unveiling bifidobacterial biogeography across the mammalian branch of the tree of life.</title>
        <authorList>
            <person name="Milani C."/>
            <person name="Mangifesta M."/>
            <person name="Mancabelli L."/>
            <person name="Lugli G.A."/>
            <person name="James K."/>
            <person name="Duranti S."/>
            <person name="Turroni F."/>
            <person name="Ferrario C."/>
            <person name="Ossiprandi M.C."/>
            <person name="van Sinderen D."/>
            <person name="Ventura M."/>
        </authorList>
    </citation>
    <scope>NUCLEOTIDE SEQUENCE [LARGE SCALE GENOMIC DNA]</scope>
    <source>
        <strain evidence="1 2">70</strain>
    </source>
</reference>
<evidence type="ECO:0000313" key="1">
    <source>
        <dbReference type="EMBL" id="PAU70025.1"/>
    </source>
</evidence>
<proteinExistence type="predicted"/>
<gene>
    <name evidence="1" type="ORF">B1400_0219</name>
</gene>
<dbReference type="Proteomes" id="UP000217986">
    <property type="component" value="Unassembled WGS sequence"/>
</dbReference>